<dbReference type="Pfam" id="PF00009">
    <property type="entry name" value="GTP_EFTU"/>
    <property type="match status" value="1"/>
</dbReference>
<dbReference type="PANTHER" id="PTHR23115">
    <property type="entry name" value="TRANSLATION FACTOR"/>
    <property type="match status" value="1"/>
</dbReference>
<evidence type="ECO:0000256" key="11">
    <source>
        <dbReference type="ARBA" id="ARBA00063537"/>
    </source>
</evidence>
<dbReference type="InterPro" id="IPR009001">
    <property type="entry name" value="Transl_elong_EF1A/Init_IF2_C"/>
</dbReference>
<dbReference type="GO" id="GO:0003924">
    <property type="term" value="F:GTPase activity"/>
    <property type="evidence" value="ECO:0007669"/>
    <property type="project" value="InterPro"/>
</dbReference>
<evidence type="ECO:0000256" key="6">
    <source>
        <dbReference type="ARBA" id="ARBA00022801"/>
    </source>
</evidence>
<dbReference type="InParanoid" id="A0A177C0H2"/>
<dbReference type="PROSITE" id="PS51722">
    <property type="entry name" value="G_TR_2"/>
    <property type="match status" value="1"/>
</dbReference>
<dbReference type="GO" id="GO:1990533">
    <property type="term" value="C:Dom34-Hbs1 complex"/>
    <property type="evidence" value="ECO:0007669"/>
    <property type="project" value="UniProtKB-ARBA"/>
</dbReference>
<dbReference type="CDD" id="cd16267">
    <property type="entry name" value="HBS1-like_II"/>
    <property type="match status" value="1"/>
</dbReference>
<feature type="region of interest" description="Disordered" evidence="13">
    <location>
        <begin position="363"/>
        <end position="402"/>
    </location>
</feature>
<dbReference type="FunFam" id="2.40.30.10:FF:000020">
    <property type="entry name" value="Translation elongation factor EF-1"/>
    <property type="match status" value="1"/>
</dbReference>
<comment type="subunit">
    <text evidence="11">Component of the Dom34-Hbs1 complex, also named Pelota-HBS1L complex, composed of dom34 and hbs1.</text>
</comment>
<dbReference type="PROSITE" id="PS00301">
    <property type="entry name" value="G_TR_1"/>
    <property type="match status" value="1"/>
</dbReference>
<dbReference type="GeneID" id="28766853"/>
<dbReference type="EMBL" id="KV441560">
    <property type="protein sequence ID" value="OAG00110.1"/>
    <property type="molecule type" value="Genomic_DNA"/>
</dbReference>
<keyword evidence="9" id="KW-0342">GTP-binding</keyword>
<dbReference type="Proteomes" id="UP000077069">
    <property type="component" value="Unassembled WGS sequence"/>
</dbReference>
<dbReference type="InterPro" id="IPR015033">
    <property type="entry name" value="HBS1-like_N"/>
</dbReference>
<keyword evidence="16" id="KW-1185">Reference proteome</keyword>
<keyword evidence="4" id="KW-0963">Cytoplasm</keyword>
<evidence type="ECO:0000256" key="2">
    <source>
        <dbReference type="ARBA" id="ARBA00007249"/>
    </source>
</evidence>
<dbReference type="CDD" id="cd01883">
    <property type="entry name" value="EF1_alpha"/>
    <property type="match status" value="1"/>
</dbReference>
<dbReference type="OrthoDB" id="342024at2759"/>
<proteinExistence type="inferred from homology"/>
<comment type="similarity">
    <text evidence="2">Belongs to the TRAFAC class translation factor GTPase superfamily. Classic translation factor GTPase family. EF-Tu/EF-1A subfamily.</text>
</comment>
<keyword evidence="7" id="KW-0810">Translation regulation</keyword>
<evidence type="ECO:0000256" key="3">
    <source>
        <dbReference type="ARBA" id="ARBA00013870"/>
    </source>
</evidence>
<dbReference type="InterPro" id="IPR050100">
    <property type="entry name" value="TRAFAC_GTPase_members"/>
</dbReference>
<evidence type="ECO:0000313" key="15">
    <source>
        <dbReference type="EMBL" id="OAG00110.1"/>
    </source>
</evidence>
<comment type="catalytic activity">
    <reaction evidence="10">
        <text>GTP + H2O = GDP + phosphate + H(+)</text>
        <dbReference type="Rhea" id="RHEA:19669"/>
        <dbReference type="ChEBI" id="CHEBI:15377"/>
        <dbReference type="ChEBI" id="CHEBI:15378"/>
        <dbReference type="ChEBI" id="CHEBI:37565"/>
        <dbReference type="ChEBI" id="CHEBI:43474"/>
        <dbReference type="ChEBI" id="CHEBI:58189"/>
    </reaction>
    <physiologicalReaction direction="left-to-right" evidence="10">
        <dbReference type="Rhea" id="RHEA:19670"/>
    </physiologicalReaction>
</comment>
<feature type="domain" description="Tr-type G" evidence="14">
    <location>
        <begin position="433"/>
        <end position="654"/>
    </location>
</feature>
<gene>
    <name evidence="15" type="ORF">CC84DRAFT_1222427</name>
</gene>
<dbReference type="GO" id="GO:0005829">
    <property type="term" value="C:cytosol"/>
    <property type="evidence" value="ECO:0007669"/>
    <property type="project" value="GOC"/>
</dbReference>
<dbReference type="AlphaFoldDB" id="A0A177C0H2"/>
<evidence type="ECO:0000256" key="7">
    <source>
        <dbReference type="ARBA" id="ARBA00022845"/>
    </source>
</evidence>
<keyword evidence="5" id="KW-0547">Nucleotide-binding</keyword>
<dbReference type="FunFam" id="3.40.50.300:FF:000204">
    <property type="entry name" value="Translation elongation factor Tu"/>
    <property type="match status" value="1"/>
</dbReference>
<dbReference type="GO" id="GO:0006417">
    <property type="term" value="P:regulation of translation"/>
    <property type="evidence" value="ECO:0007669"/>
    <property type="project" value="UniProtKB-KW"/>
</dbReference>
<dbReference type="InterPro" id="IPR054696">
    <property type="entry name" value="GTP-eEF1A_C"/>
</dbReference>
<keyword evidence="6" id="KW-0378">Hydrolase</keyword>
<dbReference type="Pfam" id="PF08938">
    <property type="entry name" value="HBS1_N"/>
    <property type="match status" value="1"/>
</dbReference>
<keyword evidence="8" id="KW-0648">Protein biosynthesis</keyword>
<reference evidence="15 16" key="1">
    <citation type="submission" date="2016-05" db="EMBL/GenBank/DDBJ databases">
        <title>Comparative analysis of secretome profiles of manganese(II)-oxidizing ascomycete fungi.</title>
        <authorList>
            <consortium name="DOE Joint Genome Institute"/>
            <person name="Zeiner C.A."/>
            <person name="Purvine S.O."/>
            <person name="Zink E.M."/>
            <person name="Wu S."/>
            <person name="Pasa-Tolic L."/>
            <person name="Chaput D.L."/>
            <person name="Haridas S."/>
            <person name="Grigoriev I.V."/>
            <person name="Santelli C.M."/>
            <person name="Hansel C.M."/>
        </authorList>
    </citation>
    <scope>NUCLEOTIDE SEQUENCE [LARGE SCALE GENOMIC DNA]</scope>
    <source>
        <strain evidence="15 16">AP3s5-JAC2a</strain>
    </source>
</reference>
<dbReference type="Gene3D" id="2.40.30.10">
    <property type="entry name" value="Translation factors"/>
    <property type="match status" value="2"/>
</dbReference>
<evidence type="ECO:0000256" key="13">
    <source>
        <dbReference type="SAM" id="MobiDB-lite"/>
    </source>
</evidence>
<comment type="subcellular location">
    <subcellularLocation>
        <location evidence="1">Cytoplasm</location>
    </subcellularLocation>
</comment>
<evidence type="ECO:0000313" key="16">
    <source>
        <dbReference type="Proteomes" id="UP000077069"/>
    </source>
</evidence>
<sequence>MPPKAGFSRAKTVGYDDDDIYDDYSEEEYVGEGEGEAMSEEDKEQMAAGVIKVREALGSEYSKVKEVDIQDALWNYYYDVGKSVTFLKNKYAPKAPAPAKPKAVSRFDQAAGAADAKTPTSTGKHMLICGTESTARAMSNLAIDGEGESIASLCETLRDGLAAMSRETPFTERTARSQASSCASDYTSARTKDFFWDVPWGNVPCSRLATITAQPATHKGGLLGGSSKLAALAAKRKQKQQEEAAAKADAAANGLAADKAVALLDRLNIRDKPASAPVRDDTKPRYPKKRSETPPPPEPAPVEEEPIPEPQGIRIEFPNLRAKQPSMFGAILCGSPQDEPRNQHVESALNSFPLPYANAKAFTDADPFSKPSPDDLVRQAQARSAGAPKSKTKTKGSTDGEKLAESVEKLVVETKVKSKNLNVVDEYRNCGLKKVANFVVIGHVDHGKSTLMGRLLYDLKVVDERSVDKLRQEAETIGKSSFALAWLMDQTPEERSRGVTVDIATVPFETEQTSFTILDAPGHRDFIPNMIAGVSQADFAVLVVDAQENSFQSGLKGQTKEHALIVRSMGIQRLIVAVNKMDTVSWSKERFDKVRQATTAFFETASFSLKNITFIPCAGLTGDNVTKRVADENAEWYSGPTFLEALEASEPKPRALERPLRLTINDVFRGSGQNPLSISGQIEAGTLQIGDVVLALPSRETATIKAIELPDGSPADWAVAGQIPTLHLVDIDVVHLRLGDLLCAPTAPVRLVKSFTCKMLAFEHVMPQFVDVFRGKQQATGLITALASILDKNTGEVTRRKPRIVRPGEVARVRIELEGSAGLPLEVGGRIVLRDGGRTVGAGLLESYT</sequence>
<dbReference type="RefSeq" id="XP_018030475.1">
    <property type="nucleotide sequence ID" value="XM_018183367.1"/>
</dbReference>
<evidence type="ECO:0000259" key="14">
    <source>
        <dbReference type="PROSITE" id="PS51722"/>
    </source>
</evidence>
<dbReference type="Pfam" id="PF22594">
    <property type="entry name" value="GTP-eEF1A_C"/>
    <property type="match status" value="1"/>
</dbReference>
<evidence type="ECO:0000256" key="5">
    <source>
        <dbReference type="ARBA" id="ARBA00022741"/>
    </source>
</evidence>
<dbReference type="InterPro" id="IPR027417">
    <property type="entry name" value="P-loop_NTPase"/>
</dbReference>
<dbReference type="InterPro" id="IPR009000">
    <property type="entry name" value="Transl_B-barrel_sf"/>
</dbReference>
<dbReference type="SUPFAM" id="SSF50465">
    <property type="entry name" value="EF-Tu/eEF-1alpha/eIF2-gamma C-terminal domain"/>
    <property type="match status" value="1"/>
</dbReference>
<evidence type="ECO:0000256" key="4">
    <source>
        <dbReference type="ARBA" id="ARBA00022490"/>
    </source>
</evidence>
<evidence type="ECO:0000256" key="12">
    <source>
        <dbReference type="ARBA" id="ARBA00074866"/>
    </source>
</evidence>
<dbReference type="GO" id="GO:0002184">
    <property type="term" value="P:cytoplasmic translational termination"/>
    <property type="evidence" value="ECO:0007669"/>
    <property type="project" value="UniProtKB-ARBA"/>
</dbReference>
<evidence type="ECO:0000256" key="9">
    <source>
        <dbReference type="ARBA" id="ARBA00023134"/>
    </source>
</evidence>
<feature type="region of interest" description="Disordered" evidence="13">
    <location>
        <begin position="272"/>
        <end position="308"/>
    </location>
</feature>
<dbReference type="SUPFAM" id="SSF52540">
    <property type="entry name" value="P-loop containing nucleoside triphosphate hydrolases"/>
    <property type="match status" value="1"/>
</dbReference>
<evidence type="ECO:0000256" key="8">
    <source>
        <dbReference type="ARBA" id="ARBA00022917"/>
    </source>
</evidence>
<dbReference type="FunCoup" id="A0A177C0H2">
    <property type="interactions" value="50"/>
</dbReference>
<evidence type="ECO:0000256" key="1">
    <source>
        <dbReference type="ARBA" id="ARBA00004496"/>
    </source>
</evidence>
<organism evidence="15 16">
    <name type="scientific">Paraphaeosphaeria sporulosa</name>
    <dbReference type="NCBI Taxonomy" id="1460663"/>
    <lineage>
        <taxon>Eukaryota</taxon>
        <taxon>Fungi</taxon>
        <taxon>Dikarya</taxon>
        <taxon>Ascomycota</taxon>
        <taxon>Pezizomycotina</taxon>
        <taxon>Dothideomycetes</taxon>
        <taxon>Pleosporomycetidae</taxon>
        <taxon>Pleosporales</taxon>
        <taxon>Massarineae</taxon>
        <taxon>Didymosphaeriaceae</taxon>
        <taxon>Paraphaeosphaeria</taxon>
    </lineage>
</organism>
<dbReference type="STRING" id="1460663.A0A177C0H2"/>
<dbReference type="Gene3D" id="3.40.50.300">
    <property type="entry name" value="P-loop containing nucleotide triphosphate hydrolases"/>
    <property type="match status" value="1"/>
</dbReference>
<dbReference type="SUPFAM" id="SSF50447">
    <property type="entry name" value="Translation proteins"/>
    <property type="match status" value="1"/>
</dbReference>
<dbReference type="PRINTS" id="PR00315">
    <property type="entry name" value="ELONGATNFCT"/>
</dbReference>
<feature type="compositionally biased region" description="Basic and acidic residues" evidence="13">
    <location>
        <begin position="272"/>
        <end position="292"/>
    </location>
</feature>
<evidence type="ECO:0000256" key="10">
    <source>
        <dbReference type="ARBA" id="ARBA00049117"/>
    </source>
</evidence>
<dbReference type="InterPro" id="IPR000795">
    <property type="entry name" value="T_Tr_GTP-bd_dom"/>
</dbReference>
<protein>
    <recommendedName>
        <fullName evidence="12">Elongation factor 1 alpha-like protein</fullName>
    </recommendedName>
    <alternativeName>
        <fullName evidence="3">Elongation factor 1-alpha</fullName>
    </alternativeName>
</protein>
<accession>A0A177C0H2</accession>
<name>A0A177C0H2_9PLEO</name>
<dbReference type="GO" id="GO:0005525">
    <property type="term" value="F:GTP binding"/>
    <property type="evidence" value="ECO:0007669"/>
    <property type="project" value="UniProtKB-KW"/>
</dbReference>
<dbReference type="InterPro" id="IPR031157">
    <property type="entry name" value="G_TR_CS"/>
</dbReference>